<dbReference type="Pfam" id="PF00682">
    <property type="entry name" value="HMGL-like"/>
    <property type="match status" value="1"/>
</dbReference>
<keyword evidence="1" id="KW-0464">Manganese</keyword>
<dbReference type="STRING" id="1913577.LPB144_02155"/>
<dbReference type="SUPFAM" id="SSF51569">
    <property type="entry name" value="Aldolase"/>
    <property type="match status" value="1"/>
</dbReference>
<dbReference type="GO" id="GO:0009098">
    <property type="term" value="P:L-leucine biosynthetic process"/>
    <property type="evidence" value="ECO:0007669"/>
    <property type="project" value="TreeGrafter"/>
</dbReference>
<dbReference type="PROSITE" id="PS50991">
    <property type="entry name" value="PYR_CT"/>
    <property type="match status" value="1"/>
</dbReference>
<dbReference type="Proteomes" id="UP000182510">
    <property type="component" value="Chromosome"/>
</dbReference>
<protein>
    <recommendedName>
        <fullName evidence="2">Pyruvate carboxyltransferase domain-containing protein</fullName>
    </recommendedName>
</protein>
<keyword evidence="4" id="KW-1185">Reference proteome</keyword>
<reference evidence="3 4" key="1">
    <citation type="submission" date="2016-11" db="EMBL/GenBank/DDBJ databases">
        <title>Gramella sp. LPB0144 isolated from marine environment.</title>
        <authorList>
            <person name="Kim E."/>
            <person name="Yi H."/>
        </authorList>
    </citation>
    <scope>NUCLEOTIDE SEQUENCE [LARGE SCALE GENOMIC DNA]</scope>
    <source>
        <strain evidence="3 4">LPB0144</strain>
    </source>
</reference>
<evidence type="ECO:0000256" key="1">
    <source>
        <dbReference type="ARBA" id="ARBA00023211"/>
    </source>
</evidence>
<dbReference type="InterPro" id="IPR000891">
    <property type="entry name" value="PYR_CT"/>
</dbReference>
<dbReference type="PANTHER" id="PTHR10277">
    <property type="entry name" value="HOMOCITRATE SYNTHASE-RELATED"/>
    <property type="match status" value="1"/>
</dbReference>
<evidence type="ECO:0000313" key="4">
    <source>
        <dbReference type="Proteomes" id="UP000182510"/>
    </source>
</evidence>
<dbReference type="EMBL" id="CP018153">
    <property type="protein sequence ID" value="APG59285.1"/>
    <property type="molecule type" value="Genomic_DNA"/>
</dbReference>
<dbReference type="GO" id="GO:0003852">
    <property type="term" value="F:2-isopropylmalate synthase activity"/>
    <property type="evidence" value="ECO:0007669"/>
    <property type="project" value="TreeGrafter"/>
</dbReference>
<name>A0A1L3J2D5_9FLAO</name>
<dbReference type="PANTHER" id="PTHR10277:SF9">
    <property type="entry name" value="2-ISOPROPYLMALATE SYNTHASE 1, CHLOROPLASTIC-RELATED"/>
    <property type="match status" value="1"/>
</dbReference>
<organism evidence="3 4">
    <name type="scientific">Christiangramia salexigens</name>
    <dbReference type="NCBI Taxonomy" id="1913577"/>
    <lineage>
        <taxon>Bacteria</taxon>
        <taxon>Pseudomonadati</taxon>
        <taxon>Bacteroidota</taxon>
        <taxon>Flavobacteriia</taxon>
        <taxon>Flavobacteriales</taxon>
        <taxon>Flavobacteriaceae</taxon>
        <taxon>Christiangramia</taxon>
    </lineage>
</organism>
<feature type="domain" description="Pyruvate carboxyltransferase" evidence="2">
    <location>
        <begin position="6"/>
        <end position="255"/>
    </location>
</feature>
<evidence type="ECO:0000313" key="3">
    <source>
        <dbReference type="EMBL" id="APG59285.1"/>
    </source>
</evidence>
<dbReference type="AlphaFoldDB" id="A0A1L3J2D5"/>
<dbReference type="RefSeq" id="WP_072551941.1">
    <property type="nucleotide sequence ID" value="NZ_CP018153.1"/>
</dbReference>
<dbReference type="OrthoDB" id="9804858at2"/>
<dbReference type="InterPro" id="IPR013785">
    <property type="entry name" value="Aldolase_TIM"/>
</dbReference>
<dbReference type="Gene3D" id="3.20.20.70">
    <property type="entry name" value="Aldolase class I"/>
    <property type="match status" value="1"/>
</dbReference>
<gene>
    <name evidence="3" type="ORF">LPB144_02155</name>
</gene>
<dbReference type="CDD" id="cd07944">
    <property type="entry name" value="DRE_TIM_HOA_like"/>
    <property type="match status" value="1"/>
</dbReference>
<dbReference type="InterPro" id="IPR050073">
    <property type="entry name" value="2-IPM_HCS-like"/>
</dbReference>
<evidence type="ECO:0000259" key="2">
    <source>
        <dbReference type="PROSITE" id="PS50991"/>
    </source>
</evidence>
<sequence>MSNNKISVLDCTLRDGGYYTNWDFPEEIIDAYFKAINDLPIDYVEIGYISKEQPNYHGAFFYLPRTVLENCRSKCDRKFSIMVNEKDVSSADIPELLHRAKGFVDLVRLAVKPENINSSINCGKELKKMGFKVALNLMYASEWNQSFPNRKSLDEINNAFDFFYIVDSYGALFPEDVQSVVKYLKDNLNIPIGFHGHNNLELAMANSLSALESGIDLIDSTVIGMGRGAGNLRTELILSVLQKRYGINLDFDVLYNITEKFQDLKQTYGWGTNLPFMVSGLYSLPQDAVMSKVKKRYFSLNEYSNVGKSDFENSKNFKLNKKYKYALLVGGGESVYTHKAAIIEYLNQNPEVLVIYASSKNVGELIGIDNHQIHFLAGNEGKRLELELENHSNNSNRTLLLAPEFFSTLNYLPKKCSDQIFYLKNEDFQQKYKRSVTALILQFCLSNNVSSIYITGYDGYGISMNKAELELFEENQKIFDDFNNNLTLKSITPTEYRLESKSIYTLI</sequence>
<accession>A0A1L3J2D5</accession>
<proteinExistence type="predicted"/>
<dbReference type="KEGG" id="grl:LPB144_02155"/>